<keyword evidence="1" id="KW-0812">Transmembrane</keyword>
<name>A0ABD2JTJ3_9BILA</name>
<dbReference type="AlphaFoldDB" id="A0ABD2JTJ3"/>
<keyword evidence="3" id="KW-1185">Reference proteome</keyword>
<organism evidence="2 3">
    <name type="scientific">Heterodera trifolii</name>
    <dbReference type="NCBI Taxonomy" id="157864"/>
    <lineage>
        <taxon>Eukaryota</taxon>
        <taxon>Metazoa</taxon>
        <taxon>Ecdysozoa</taxon>
        <taxon>Nematoda</taxon>
        <taxon>Chromadorea</taxon>
        <taxon>Rhabditida</taxon>
        <taxon>Tylenchina</taxon>
        <taxon>Tylenchomorpha</taxon>
        <taxon>Tylenchoidea</taxon>
        <taxon>Heteroderidae</taxon>
        <taxon>Heteroderinae</taxon>
        <taxon>Heterodera</taxon>
    </lineage>
</organism>
<reference evidence="2 3" key="1">
    <citation type="submission" date="2024-10" db="EMBL/GenBank/DDBJ databases">
        <authorList>
            <person name="Kim D."/>
        </authorList>
    </citation>
    <scope>NUCLEOTIDE SEQUENCE [LARGE SCALE GENOMIC DNA]</scope>
    <source>
        <strain evidence="2">BH-2024</strain>
    </source>
</reference>
<dbReference type="EMBL" id="JBICBT010000906">
    <property type="protein sequence ID" value="KAL3093918.1"/>
    <property type="molecule type" value="Genomic_DNA"/>
</dbReference>
<sequence>MHSPKHCVAVIRIITFIRKGKVGTTVDCVEHLPIRVCTIGDRMFVLEHQIKNDLRGSSWSVFIVGHSFLLGFAVASVGLVLFVRLSVRPFVDQSVDRRFGQGSSVSGFFHCSGIRSSFA</sequence>
<comment type="caution">
    <text evidence="2">The sequence shown here is derived from an EMBL/GenBank/DDBJ whole genome shotgun (WGS) entry which is preliminary data.</text>
</comment>
<evidence type="ECO:0000313" key="2">
    <source>
        <dbReference type="EMBL" id="KAL3093918.1"/>
    </source>
</evidence>
<dbReference type="Proteomes" id="UP001620626">
    <property type="component" value="Unassembled WGS sequence"/>
</dbReference>
<feature type="transmembrane region" description="Helical" evidence="1">
    <location>
        <begin position="59"/>
        <end position="83"/>
    </location>
</feature>
<keyword evidence="1" id="KW-0472">Membrane</keyword>
<protein>
    <submittedName>
        <fullName evidence="2">Uncharacterized protein</fullName>
    </submittedName>
</protein>
<proteinExistence type="predicted"/>
<keyword evidence="1" id="KW-1133">Transmembrane helix</keyword>
<accession>A0ABD2JTJ3</accession>
<evidence type="ECO:0000313" key="3">
    <source>
        <dbReference type="Proteomes" id="UP001620626"/>
    </source>
</evidence>
<evidence type="ECO:0000256" key="1">
    <source>
        <dbReference type="SAM" id="Phobius"/>
    </source>
</evidence>
<gene>
    <name evidence="2" type="ORF">niasHT_027246</name>
</gene>